<dbReference type="AlphaFoldDB" id="A0A5Q0BGS6"/>
<reference evidence="9 10" key="1">
    <citation type="submission" date="2019-09" db="EMBL/GenBank/DDBJ databases">
        <title>Ecophysiology of the spiral-shaped methanotroph Methylospira mobilis as revealed by the complete genome sequence.</title>
        <authorList>
            <person name="Oshkin I.Y."/>
            <person name="Dedysh S.N."/>
            <person name="Miroshnikov K."/>
            <person name="Danilova O.V."/>
            <person name="Hakobyan A."/>
            <person name="Liesack W."/>
        </authorList>
    </citation>
    <scope>NUCLEOTIDE SEQUENCE [LARGE SCALE GENOMIC DNA]</scope>
    <source>
        <strain evidence="9 10">Shm1</strain>
    </source>
</reference>
<evidence type="ECO:0000256" key="5">
    <source>
        <dbReference type="ARBA" id="ARBA00023136"/>
    </source>
</evidence>
<evidence type="ECO:0000256" key="3">
    <source>
        <dbReference type="ARBA" id="ARBA00022692"/>
    </source>
</evidence>
<keyword evidence="5 7" id="KW-0472">Membrane</keyword>
<dbReference type="InterPro" id="IPR007267">
    <property type="entry name" value="GtrA_DPMS_TM"/>
</dbReference>
<keyword evidence="3 7" id="KW-0812">Transmembrane</keyword>
<feature type="compositionally biased region" description="Basic residues" evidence="6">
    <location>
        <begin position="1"/>
        <end position="12"/>
    </location>
</feature>
<dbReference type="PANTHER" id="PTHR38459:SF1">
    <property type="entry name" value="PROPHAGE BACTOPRENOL-LINKED GLUCOSE TRANSLOCASE HOMOLOG"/>
    <property type="match status" value="1"/>
</dbReference>
<dbReference type="EMBL" id="CP044205">
    <property type="protein sequence ID" value="QFY41374.1"/>
    <property type="molecule type" value="Genomic_DNA"/>
</dbReference>
<accession>A0A5Q0BGS6</accession>
<keyword evidence="4 7" id="KW-1133">Transmembrane helix</keyword>
<feature type="region of interest" description="Disordered" evidence="6">
    <location>
        <begin position="1"/>
        <end position="47"/>
    </location>
</feature>
<evidence type="ECO:0000256" key="4">
    <source>
        <dbReference type="ARBA" id="ARBA00022989"/>
    </source>
</evidence>
<dbReference type="GO" id="GO:0005886">
    <property type="term" value="C:plasma membrane"/>
    <property type="evidence" value="ECO:0007669"/>
    <property type="project" value="TreeGrafter"/>
</dbReference>
<comment type="subcellular location">
    <subcellularLocation>
        <location evidence="1">Membrane</location>
        <topology evidence="1">Multi-pass membrane protein</topology>
    </subcellularLocation>
</comment>
<dbReference type="Proteomes" id="UP000325755">
    <property type="component" value="Chromosome"/>
</dbReference>
<feature type="transmembrane region" description="Helical" evidence="7">
    <location>
        <begin position="59"/>
        <end position="80"/>
    </location>
</feature>
<dbReference type="PANTHER" id="PTHR38459">
    <property type="entry name" value="PROPHAGE BACTOPRENOL-LINKED GLUCOSE TRANSLOCASE HOMOLOG"/>
    <property type="match status" value="1"/>
</dbReference>
<feature type="domain" description="GtrA/DPMS transmembrane" evidence="8">
    <location>
        <begin position="58"/>
        <end position="175"/>
    </location>
</feature>
<evidence type="ECO:0000256" key="1">
    <source>
        <dbReference type="ARBA" id="ARBA00004141"/>
    </source>
</evidence>
<evidence type="ECO:0000259" key="8">
    <source>
        <dbReference type="Pfam" id="PF04138"/>
    </source>
</evidence>
<evidence type="ECO:0000313" key="10">
    <source>
        <dbReference type="Proteomes" id="UP000325755"/>
    </source>
</evidence>
<feature type="transmembrane region" description="Helical" evidence="7">
    <location>
        <begin position="86"/>
        <end position="110"/>
    </location>
</feature>
<feature type="transmembrane region" description="Helical" evidence="7">
    <location>
        <begin position="122"/>
        <end position="140"/>
    </location>
</feature>
<comment type="similarity">
    <text evidence="2">Belongs to the GtrA family.</text>
</comment>
<evidence type="ECO:0000313" key="9">
    <source>
        <dbReference type="EMBL" id="QFY41374.1"/>
    </source>
</evidence>
<sequence length="182" mass="20677">MGRRRRSRSKSGRRAELKRNVADSQRSAHGRRVKQNHGRQPKKSGTLDFAKRHQTKIRYLLAGAFNTAVGLAVYPALYFLALPLKLHYLMILTISQIICVTVAFLTNKFVVFRTSGNFLREFLKFVSFHVSYFLVNLAALPALVELAGMNPVWAQTIFAVLVIITSYFWHSRITFSSTKVAS</sequence>
<keyword evidence="10" id="KW-1185">Reference proteome</keyword>
<name>A0A5Q0BGS6_9GAMM</name>
<dbReference type="Pfam" id="PF04138">
    <property type="entry name" value="GtrA_DPMS_TM"/>
    <property type="match status" value="1"/>
</dbReference>
<organism evidence="9 10">
    <name type="scientific">Candidatus Methylospira mobilis</name>
    <dbReference type="NCBI Taxonomy" id="1808979"/>
    <lineage>
        <taxon>Bacteria</taxon>
        <taxon>Pseudomonadati</taxon>
        <taxon>Pseudomonadota</taxon>
        <taxon>Gammaproteobacteria</taxon>
        <taxon>Methylococcales</taxon>
        <taxon>Methylococcaceae</taxon>
        <taxon>Candidatus Methylospira</taxon>
    </lineage>
</organism>
<dbReference type="GO" id="GO:0000271">
    <property type="term" value="P:polysaccharide biosynthetic process"/>
    <property type="evidence" value="ECO:0007669"/>
    <property type="project" value="InterPro"/>
</dbReference>
<proteinExistence type="inferred from homology"/>
<evidence type="ECO:0000256" key="6">
    <source>
        <dbReference type="SAM" id="MobiDB-lite"/>
    </source>
</evidence>
<feature type="compositionally biased region" description="Basic residues" evidence="6">
    <location>
        <begin position="28"/>
        <end position="42"/>
    </location>
</feature>
<dbReference type="InterPro" id="IPR051401">
    <property type="entry name" value="GtrA_CellWall_Glycosyl"/>
</dbReference>
<evidence type="ECO:0000256" key="7">
    <source>
        <dbReference type="SAM" id="Phobius"/>
    </source>
</evidence>
<feature type="transmembrane region" description="Helical" evidence="7">
    <location>
        <begin position="152"/>
        <end position="169"/>
    </location>
</feature>
<evidence type="ECO:0000256" key="2">
    <source>
        <dbReference type="ARBA" id="ARBA00009399"/>
    </source>
</evidence>
<gene>
    <name evidence="9" type="ORF">F6R98_01005</name>
</gene>
<protein>
    <submittedName>
        <fullName evidence="9">GtrA family protein</fullName>
    </submittedName>
</protein>
<dbReference type="InParanoid" id="A0A5Q0BGS6"/>
<dbReference type="OrthoDB" id="9811884at2"/>
<dbReference type="KEGG" id="mmob:F6R98_01005"/>